<gene>
    <name evidence="2" type="ORF">ASPWEDRAFT_45155</name>
</gene>
<dbReference type="GeneID" id="63752305"/>
<dbReference type="EMBL" id="KV878216">
    <property type="protein sequence ID" value="OJJ31195.1"/>
    <property type="molecule type" value="Genomic_DNA"/>
</dbReference>
<dbReference type="AlphaFoldDB" id="A0A1L9R8D9"/>
<proteinExistence type="predicted"/>
<feature type="non-terminal residue" evidence="2">
    <location>
        <position position="1"/>
    </location>
</feature>
<reference evidence="3" key="1">
    <citation type="journal article" date="2017" name="Genome Biol.">
        <title>Comparative genomics reveals high biological diversity and specific adaptations in the industrially and medically important fungal genus Aspergillus.</title>
        <authorList>
            <person name="de Vries R.P."/>
            <person name="Riley R."/>
            <person name="Wiebenga A."/>
            <person name="Aguilar-Osorio G."/>
            <person name="Amillis S."/>
            <person name="Uchima C.A."/>
            <person name="Anderluh G."/>
            <person name="Asadollahi M."/>
            <person name="Askin M."/>
            <person name="Barry K."/>
            <person name="Battaglia E."/>
            <person name="Bayram O."/>
            <person name="Benocci T."/>
            <person name="Braus-Stromeyer S.A."/>
            <person name="Caldana C."/>
            <person name="Canovas D."/>
            <person name="Cerqueira G.C."/>
            <person name="Chen F."/>
            <person name="Chen W."/>
            <person name="Choi C."/>
            <person name="Clum A."/>
            <person name="Dos Santos R.A."/>
            <person name="Damasio A.R."/>
            <person name="Diallinas G."/>
            <person name="Emri T."/>
            <person name="Fekete E."/>
            <person name="Flipphi M."/>
            <person name="Freyberg S."/>
            <person name="Gallo A."/>
            <person name="Gournas C."/>
            <person name="Habgood R."/>
            <person name="Hainaut M."/>
            <person name="Harispe M.L."/>
            <person name="Henrissat B."/>
            <person name="Hilden K.S."/>
            <person name="Hope R."/>
            <person name="Hossain A."/>
            <person name="Karabika E."/>
            <person name="Karaffa L."/>
            <person name="Karanyi Z."/>
            <person name="Krasevec N."/>
            <person name="Kuo A."/>
            <person name="Kusch H."/>
            <person name="LaButti K."/>
            <person name="Lagendijk E.L."/>
            <person name="Lapidus A."/>
            <person name="Levasseur A."/>
            <person name="Lindquist E."/>
            <person name="Lipzen A."/>
            <person name="Logrieco A.F."/>
            <person name="MacCabe A."/>
            <person name="Maekelae M.R."/>
            <person name="Malavazi I."/>
            <person name="Melin P."/>
            <person name="Meyer V."/>
            <person name="Mielnichuk N."/>
            <person name="Miskei M."/>
            <person name="Molnar A.P."/>
            <person name="Mule G."/>
            <person name="Ngan C.Y."/>
            <person name="Orejas M."/>
            <person name="Orosz E."/>
            <person name="Ouedraogo J.P."/>
            <person name="Overkamp K.M."/>
            <person name="Park H.-S."/>
            <person name="Perrone G."/>
            <person name="Piumi F."/>
            <person name="Punt P.J."/>
            <person name="Ram A.F."/>
            <person name="Ramon A."/>
            <person name="Rauscher S."/>
            <person name="Record E."/>
            <person name="Riano-Pachon D.M."/>
            <person name="Robert V."/>
            <person name="Roehrig J."/>
            <person name="Ruller R."/>
            <person name="Salamov A."/>
            <person name="Salih N.S."/>
            <person name="Samson R.A."/>
            <person name="Sandor E."/>
            <person name="Sanguinetti M."/>
            <person name="Schuetze T."/>
            <person name="Sepcic K."/>
            <person name="Shelest E."/>
            <person name="Sherlock G."/>
            <person name="Sophianopoulou V."/>
            <person name="Squina F.M."/>
            <person name="Sun H."/>
            <person name="Susca A."/>
            <person name="Todd R.B."/>
            <person name="Tsang A."/>
            <person name="Unkles S.E."/>
            <person name="van de Wiele N."/>
            <person name="van Rossen-Uffink D."/>
            <person name="Oliveira J.V."/>
            <person name="Vesth T.C."/>
            <person name="Visser J."/>
            <person name="Yu J.-H."/>
            <person name="Zhou M."/>
            <person name="Andersen M.R."/>
            <person name="Archer D.B."/>
            <person name="Baker S.E."/>
            <person name="Benoit I."/>
            <person name="Brakhage A.A."/>
            <person name="Braus G.H."/>
            <person name="Fischer R."/>
            <person name="Frisvad J.C."/>
            <person name="Goldman G.H."/>
            <person name="Houbraken J."/>
            <person name="Oakley B."/>
            <person name="Pocsi I."/>
            <person name="Scazzocchio C."/>
            <person name="Seiboth B."/>
            <person name="vanKuyk P.A."/>
            <person name="Wortman J."/>
            <person name="Dyer P.S."/>
            <person name="Grigoriev I.V."/>
        </authorList>
    </citation>
    <scope>NUCLEOTIDE SEQUENCE [LARGE SCALE GENOMIC DNA]</scope>
    <source>
        <strain evidence="3">DTO 134E9</strain>
    </source>
</reference>
<accession>A0A1L9R8D9</accession>
<protein>
    <submittedName>
        <fullName evidence="2">Uncharacterized protein</fullName>
    </submittedName>
</protein>
<evidence type="ECO:0000313" key="3">
    <source>
        <dbReference type="Proteomes" id="UP000184383"/>
    </source>
</evidence>
<evidence type="ECO:0000256" key="1">
    <source>
        <dbReference type="SAM" id="Phobius"/>
    </source>
</evidence>
<organism evidence="2 3">
    <name type="scientific">Aspergillus wentii DTO 134E9</name>
    <dbReference type="NCBI Taxonomy" id="1073089"/>
    <lineage>
        <taxon>Eukaryota</taxon>
        <taxon>Fungi</taxon>
        <taxon>Dikarya</taxon>
        <taxon>Ascomycota</taxon>
        <taxon>Pezizomycotina</taxon>
        <taxon>Eurotiomycetes</taxon>
        <taxon>Eurotiomycetidae</taxon>
        <taxon>Eurotiales</taxon>
        <taxon>Aspergillaceae</taxon>
        <taxon>Aspergillus</taxon>
        <taxon>Aspergillus subgen. Cremei</taxon>
    </lineage>
</organism>
<keyword evidence="1" id="KW-0812">Transmembrane</keyword>
<dbReference type="Proteomes" id="UP000184383">
    <property type="component" value="Unassembled WGS sequence"/>
</dbReference>
<keyword evidence="3" id="KW-1185">Reference proteome</keyword>
<keyword evidence="1" id="KW-1133">Transmembrane helix</keyword>
<dbReference type="VEuPathDB" id="FungiDB:ASPWEDRAFT_45155"/>
<evidence type="ECO:0000313" key="2">
    <source>
        <dbReference type="EMBL" id="OJJ31195.1"/>
    </source>
</evidence>
<name>A0A1L9R8D9_ASPWE</name>
<dbReference type="RefSeq" id="XP_040684872.1">
    <property type="nucleotide sequence ID" value="XM_040836457.1"/>
</dbReference>
<feature type="transmembrane region" description="Helical" evidence="1">
    <location>
        <begin position="24"/>
        <end position="43"/>
    </location>
</feature>
<sequence length="60" mass="6773">ADDYFWETLSLLTYFGLHGQTNRWGIKAAVVVLVLGLGLYSPFHSFDGISFVTSEIWGYI</sequence>
<keyword evidence="1" id="KW-0472">Membrane</keyword>